<keyword evidence="2" id="KW-0812">Transmembrane</keyword>
<keyword evidence="5" id="KW-1185">Reference proteome</keyword>
<evidence type="ECO:0000256" key="1">
    <source>
        <dbReference type="SAM" id="MobiDB-lite"/>
    </source>
</evidence>
<feature type="region of interest" description="Disordered" evidence="1">
    <location>
        <begin position="415"/>
        <end position="492"/>
    </location>
</feature>
<dbReference type="RefSeq" id="WP_092828803.1">
    <property type="nucleotide sequence ID" value="NZ_FOGS01000009.1"/>
</dbReference>
<dbReference type="InterPro" id="IPR020012">
    <property type="entry name" value="LysM_FimV"/>
</dbReference>
<evidence type="ECO:0000259" key="3">
    <source>
        <dbReference type="Pfam" id="PF25800"/>
    </source>
</evidence>
<feature type="domain" description="FimV N-terminal" evidence="3">
    <location>
        <begin position="23"/>
        <end position="128"/>
    </location>
</feature>
<dbReference type="Proteomes" id="UP000198505">
    <property type="component" value="Unassembled WGS sequence"/>
</dbReference>
<reference evidence="5" key="1">
    <citation type="submission" date="2016-10" db="EMBL/GenBank/DDBJ databases">
        <authorList>
            <person name="Varghese N."/>
            <person name="Submissions S."/>
        </authorList>
    </citation>
    <scope>NUCLEOTIDE SEQUENCE [LARGE SCALE GENOMIC DNA]</scope>
    <source>
        <strain evidence="5">CGMCC 1.6495</strain>
    </source>
</reference>
<feature type="compositionally biased region" description="Low complexity" evidence="1">
    <location>
        <begin position="316"/>
        <end position="334"/>
    </location>
</feature>
<feature type="compositionally biased region" description="Low complexity" evidence="1">
    <location>
        <begin position="463"/>
        <end position="475"/>
    </location>
</feature>
<evidence type="ECO:0000256" key="2">
    <source>
        <dbReference type="SAM" id="Phobius"/>
    </source>
</evidence>
<proteinExistence type="predicted"/>
<keyword evidence="2" id="KW-1133">Transmembrane helix</keyword>
<feature type="region of interest" description="Disordered" evidence="1">
    <location>
        <begin position="253"/>
        <end position="298"/>
    </location>
</feature>
<dbReference type="AlphaFoldDB" id="A0A1H9VGC8"/>
<feature type="compositionally biased region" description="Low complexity" evidence="1">
    <location>
        <begin position="598"/>
        <end position="613"/>
    </location>
</feature>
<evidence type="ECO:0000313" key="4">
    <source>
        <dbReference type="EMBL" id="SES20628.1"/>
    </source>
</evidence>
<feature type="transmembrane region" description="Helical" evidence="2">
    <location>
        <begin position="388"/>
        <end position="407"/>
    </location>
</feature>
<gene>
    <name evidence="4" type="ORF">SAMN04487958_10991</name>
</gene>
<sequence length="647" mass="67808">MKQLGALAVGLWLSMVGSIGWALELGPAQVQSRLEAPLQAVLPLVDGDAYSPSAIEVSVAGEGAFADAGVEWTPMAGRVQAAIQERQGQPVVVLTSNQPITSPWLDLLLTVESPDGRQSQAITLLFDPADYGAADRPAASVAPQPAAGNDAAENDAPAVPQNREAAQGDAYVRSGDTLWSVAARTKPAQASVQQMMLALLEANPSAFPSGNIHEMRAAQRLTLPDESRVMARSAEQAAEAIRAMNAAWQRRDENGPAPVAMPEVDDPADNATATDAGPVESEPVEEPQATSQTQASSVEATALSAARVLANAATNAASPSASSSTVPSAEAEPSPRVQQALEDMREEITALREEVDRLSETVAAQPAVPASSAPTAERPSFMERVSDYQWWLLLLALVLLVALLVVIRRRQQWETPPTMSAAAAKAPQQPAPSTAGRPRVSPSVAPAASYDDAPAVTPEAMDQPAASEAASQAPPKHTDETYTEDEAPFDRSAMVNTQAAGLVELGDERRLALKATSGGHKPSLWLAPPADPEAVAATLSSMAASKVDDAPASEPRQSSTAPDDEGAWIIDYEPPTLASESATRKETPMQPTVDFESKPATPSKAPASAAAREPAPEQEWEIEEVAFAPTPRDNGAPSSPGNVDKRR</sequence>
<dbReference type="Pfam" id="PF25800">
    <property type="entry name" value="FimV_N"/>
    <property type="match status" value="1"/>
</dbReference>
<name>A0A1H9VGC8_9GAMM</name>
<dbReference type="STRING" id="416874.SAMN04487958_10991"/>
<evidence type="ECO:0000313" key="5">
    <source>
        <dbReference type="Proteomes" id="UP000198505"/>
    </source>
</evidence>
<dbReference type="InterPro" id="IPR057840">
    <property type="entry name" value="FimV_N"/>
</dbReference>
<dbReference type="EMBL" id="FOGS01000009">
    <property type="protein sequence ID" value="SES20628.1"/>
    <property type="molecule type" value="Genomic_DNA"/>
</dbReference>
<accession>A0A1H9VGC8</accession>
<protein>
    <submittedName>
        <fullName evidence="4">Pilus assembly protein FimV</fullName>
    </submittedName>
</protein>
<feature type="compositionally biased region" description="Low complexity" evidence="1">
    <location>
        <begin position="416"/>
        <end position="435"/>
    </location>
</feature>
<feature type="compositionally biased region" description="Polar residues" evidence="1">
    <location>
        <begin position="288"/>
        <end position="298"/>
    </location>
</feature>
<organism evidence="4 5">
    <name type="scientific">Vreelandella subterranea</name>
    <dbReference type="NCBI Taxonomy" id="416874"/>
    <lineage>
        <taxon>Bacteria</taxon>
        <taxon>Pseudomonadati</taxon>
        <taxon>Pseudomonadota</taxon>
        <taxon>Gammaproteobacteria</taxon>
        <taxon>Oceanospirillales</taxon>
        <taxon>Halomonadaceae</taxon>
        <taxon>Vreelandella</taxon>
    </lineage>
</organism>
<dbReference type="NCBIfam" id="TIGR03505">
    <property type="entry name" value="FimV_core"/>
    <property type="match status" value="1"/>
</dbReference>
<feature type="region of interest" description="Disordered" evidence="1">
    <location>
        <begin position="534"/>
        <end position="647"/>
    </location>
</feature>
<feature type="region of interest" description="Disordered" evidence="1">
    <location>
        <begin position="135"/>
        <end position="157"/>
    </location>
</feature>
<feature type="region of interest" description="Disordered" evidence="1">
    <location>
        <begin position="316"/>
        <end position="339"/>
    </location>
</feature>
<keyword evidence="2" id="KW-0472">Membrane</keyword>